<evidence type="ECO:0000256" key="4">
    <source>
        <dbReference type="ARBA" id="ARBA00022833"/>
    </source>
</evidence>
<keyword evidence="8" id="KW-1185">Reference proteome</keyword>
<dbReference type="SUPFAM" id="SSF102712">
    <property type="entry name" value="JAB1/MPN domain"/>
    <property type="match status" value="1"/>
</dbReference>
<evidence type="ECO:0000256" key="2">
    <source>
        <dbReference type="ARBA" id="ARBA00022723"/>
    </source>
</evidence>
<comment type="caution">
    <text evidence="7">The sequence shown here is derived from an EMBL/GenBank/DDBJ whole genome shotgun (WGS) entry which is preliminary data.</text>
</comment>
<evidence type="ECO:0000256" key="3">
    <source>
        <dbReference type="ARBA" id="ARBA00022801"/>
    </source>
</evidence>
<name>A0ABX9XCB1_9PSED</name>
<evidence type="ECO:0000256" key="5">
    <source>
        <dbReference type="ARBA" id="ARBA00023049"/>
    </source>
</evidence>
<dbReference type="RefSeq" id="WP_123891509.1">
    <property type="nucleotide sequence ID" value="NZ_RKKU01000063.1"/>
</dbReference>
<organism evidence="7 8">
    <name type="scientific">Pseudomonas neustonica</name>
    <dbReference type="NCBI Taxonomy" id="2487346"/>
    <lineage>
        <taxon>Bacteria</taxon>
        <taxon>Pseudomonadati</taxon>
        <taxon>Pseudomonadota</taxon>
        <taxon>Gammaproteobacteria</taxon>
        <taxon>Pseudomonadales</taxon>
        <taxon>Pseudomonadaceae</taxon>
        <taxon>Pseudomonas</taxon>
    </lineage>
</organism>
<keyword evidence="4" id="KW-0862">Zinc</keyword>
<gene>
    <name evidence="7" type="ORF">EF096_20210</name>
</gene>
<keyword evidence="1" id="KW-0645">Protease</keyword>
<dbReference type="Proteomes" id="UP000275199">
    <property type="component" value="Unassembled WGS sequence"/>
</dbReference>
<keyword evidence="5" id="KW-0482">Metalloprotease</keyword>
<accession>A0ABX9XCB1</accession>
<evidence type="ECO:0000256" key="1">
    <source>
        <dbReference type="ARBA" id="ARBA00022670"/>
    </source>
</evidence>
<evidence type="ECO:0000313" key="7">
    <source>
        <dbReference type="EMBL" id="ROZ80078.1"/>
    </source>
</evidence>
<dbReference type="Gene3D" id="3.40.140.10">
    <property type="entry name" value="Cytidine Deaminase, domain 2"/>
    <property type="match status" value="1"/>
</dbReference>
<dbReference type="InterPro" id="IPR028090">
    <property type="entry name" value="JAB_dom_prok"/>
</dbReference>
<evidence type="ECO:0000313" key="8">
    <source>
        <dbReference type="Proteomes" id="UP000275199"/>
    </source>
</evidence>
<proteinExistence type="predicted"/>
<dbReference type="EMBL" id="RKKU01000063">
    <property type="protein sequence ID" value="ROZ80078.1"/>
    <property type="molecule type" value="Genomic_DNA"/>
</dbReference>
<keyword evidence="3" id="KW-0378">Hydrolase</keyword>
<feature type="domain" description="JAB" evidence="6">
    <location>
        <begin position="31"/>
        <end position="133"/>
    </location>
</feature>
<keyword evidence="2" id="KW-0479">Metal-binding</keyword>
<evidence type="ECO:0000259" key="6">
    <source>
        <dbReference type="Pfam" id="PF14464"/>
    </source>
</evidence>
<reference evidence="7 8" key="1">
    <citation type="submission" date="2018-11" db="EMBL/GenBank/DDBJ databases">
        <authorList>
            <person name="Jang G.I."/>
            <person name="Hwang C.Y."/>
        </authorList>
    </citation>
    <scope>NUCLEOTIDE SEQUENCE [LARGE SCALE GENOMIC DNA]</scope>
    <source>
        <strain evidence="7 8">SSM26</strain>
    </source>
</reference>
<sequence>MRSHLIWEAPKKPLTKILVERSPLEAMDLYRQDESHKPEAGGIILGYRRGAHLHVTQVTVPQVEDRRHRHEFYRSALHHQQVAQKEWHASGQTMDYLGDWHTHPELHPSPSGLDLNEWKKICRKRTHPMLFMILGIRGDIWVGLSISREIICCVTSESELSF</sequence>
<protein>
    <recommendedName>
        <fullName evidence="6">JAB domain-containing protein</fullName>
    </recommendedName>
</protein>
<dbReference type="Pfam" id="PF14464">
    <property type="entry name" value="Prok-JAB"/>
    <property type="match status" value="1"/>
</dbReference>